<evidence type="ECO:0000259" key="1">
    <source>
        <dbReference type="Pfam" id="PF05239"/>
    </source>
</evidence>
<evidence type="ECO:0000313" key="2">
    <source>
        <dbReference type="EMBL" id="MFC4072165.1"/>
    </source>
</evidence>
<comment type="caution">
    <text evidence="2">The sequence shown here is derived from an EMBL/GenBank/DDBJ whole genome shotgun (WGS) entry which is preliminary data.</text>
</comment>
<proteinExistence type="predicted"/>
<dbReference type="SUPFAM" id="SSF50346">
    <property type="entry name" value="PRC-barrel domain"/>
    <property type="match status" value="1"/>
</dbReference>
<gene>
    <name evidence="2" type="ORF">ACFO0C_45150</name>
</gene>
<accession>A0ABV8JEM2</accession>
<dbReference type="Pfam" id="PF05239">
    <property type="entry name" value="PRC"/>
    <property type="match status" value="1"/>
</dbReference>
<dbReference type="RefSeq" id="WP_378073044.1">
    <property type="nucleotide sequence ID" value="NZ_JBHSBL010000032.1"/>
</dbReference>
<evidence type="ECO:0000313" key="3">
    <source>
        <dbReference type="Proteomes" id="UP001595867"/>
    </source>
</evidence>
<keyword evidence="3" id="KW-1185">Reference proteome</keyword>
<reference evidence="3" key="1">
    <citation type="journal article" date="2019" name="Int. J. Syst. Evol. Microbiol.">
        <title>The Global Catalogue of Microorganisms (GCM) 10K type strain sequencing project: providing services to taxonomists for standard genome sequencing and annotation.</title>
        <authorList>
            <consortium name="The Broad Institute Genomics Platform"/>
            <consortium name="The Broad Institute Genome Sequencing Center for Infectious Disease"/>
            <person name="Wu L."/>
            <person name="Ma J."/>
        </authorList>
    </citation>
    <scope>NUCLEOTIDE SEQUENCE [LARGE SCALE GENOMIC DNA]</scope>
    <source>
        <strain evidence="3">TBRC 5832</strain>
    </source>
</reference>
<feature type="domain" description="PRC-barrel" evidence="1">
    <location>
        <begin position="9"/>
        <end position="44"/>
    </location>
</feature>
<dbReference type="Proteomes" id="UP001595867">
    <property type="component" value="Unassembled WGS sequence"/>
</dbReference>
<dbReference type="InterPro" id="IPR027275">
    <property type="entry name" value="PRC-brl_dom"/>
</dbReference>
<protein>
    <submittedName>
        <fullName evidence="2">PRC-barrel domain-containing protein</fullName>
    </submittedName>
</protein>
<dbReference type="EMBL" id="JBHSBL010000032">
    <property type="protein sequence ID" value="MFC4072165.1"/>
    <property type="molecule type" value="Genomic_DNA"/>
</dbReference>
<name>A0ABV8JEM2_9ACTN</name>
<sequence length="101" mass="10884">MSYLVLKDGTPVYDRSGGEVGTVDHVLADEPANLFHGLLIKTADGHRYAAGDQVDGLFERGVIVAEPADRLATPSADAPAELAESRATGLRRAWEWLIQPK</sequence>
<dbReference type="InterPro" id="IPR011033">
    <property type="entry name" value="PRC_barrel-like_sf"/>
</dbReference>
<organism evidence="2 3">
    <name type="scientific">Actinoplanes subglobosus</name>
    <dbReference type="NCBI Taxonomy" id="1547892"/>
    <lineage>
        <taxon>Bacteria</taxon>
        <taxon>Bacillati</taxon>
        <taxon>Actinomycetota</taxon>
        <taxon>Actinomycetes</taxon>
        <taxon>Micromonosporales</taxon>
        <taxon>Micromonosporaceae</taxon>
        <taxon>Actinoplanes</taxon>
    </lineage>
</organism>